<accession>A0ABM7YMQ9</accession>
<dbReference type="SUPFAM" id="SSF47598">
    <property type="entry name" value="Ribbon-helix-helix"/>
    <property type="match status" value="1"/>
</dbReference>
<gene>
    <name evidence="2" type="ORF">CATMQ487_27210</name>
</gene>
<dbReference type="Pfam" id="PF22513">
    <property type="entry name" value="FitA-like_RHH"/>
    <property type="match status" value="1"/>
</dbReference>
<dbReference type="Gene3D" id="1.10.1220.10">
    <property type="entry name" value="Met repressor-like"/>
    <property type="match status" value="1"/>
</dbReference>
<dbReference type="Proteomes" id="UP001057498">
    <property type="component" value="Chromosome"/>
</dbReference>
<reference evidence="2" key="1">
    <citation type="submission" date="2022-04" db="EMBL/GenBank/DDBJ databases">
        <title>Whole genome sequence of Sphaerotilus sp. FB-5.</title>
        <authorList>
            <person name="Takeda M."/>
            <person name="Narihara S."/>
            <person name="Akimoto M."/>
            <person name="Akimoto R."/>
            <person name="Nishiyashiki S."/>
            <person name="Murakami T."/>
        </authorList>
    </citation>
    <scope>NUCLEOTIDE SEQUENCE</scope>
    <source>
        <strain evidence="2">FB-5</strain>
    </source>
</reference>
<protein>
    <recommendedName>
        <fullName evidence="1">Antitoxin FitA-like ribbon-helix-helix domain-containing protein</fullName>
    </recommendedName>
</protein>
<evidence type="ECO:0000313" key="2">
    <source>
        <dbReference type="EMBL" id="BDI05751.1"/>
    </source>
</evidence>
<dbReference type="InterPro" id="IPR010985">
    <property type="entry name" value="Ribbon_hlx_hlx"/>
</dbReference>
<dbReference type="EMBL" id="AP025730">
    <property type="protein sequence ID" value="BDI05751.1"/>
    <property type="molecule type" value="Genomic_DNA"/>
</dbReference>
<sequence>MPTLTVRNLPDEVHRALRLRAAQHGRSTEAEVRDILDATVRPPQRLRLGAAMAEVSRRAGLLNEDVLALEALTAERQAPAQPLVLE</sequence>
<evidence type="ECO:0000313" key="3">
    <source>
        <dbReference type="Proteomes" id="UP001057498"/>
    </source>
</evidence>
<name>A0ABM7YMQ9_9BURK</name>
<dbReference type="InterPro" id="IPR013321">
    <property type="entry name" value="Arc_rbn_hlx_hlx"/>
</dbReference>
<evidence type="ECO:0000259" key="1">
    <source>
        <dbReference type="Pfam" id="PF22513"/>
    </source>
</evidence>
<dbReference type="RefSeq" id="WP_251969105.1">
    <property type="nucleotide sequence ID" value="NZ_AP025730.1"/>
</dbReference>
<proteinExistence type="predicted"/>
<feature type="domain" description="Antitoxin FitA-like ribbon-helix-helix" evidence="1">
    <location>
        <begin position="2"/>
        <end position="40"/>
    </location>
</feature>
<organism evidence="2 3">
    <name type="scientific">Sphaerotilus microaerophilus</name>
    <dbReference type="NCBI Taxonomy" id="2914710"/>
    <lineage>
        <taxon>Bacteria</taxon>
        <taxon>Pseudomonadati</taxon>
        <taxon>Pseudomonadota</taxon>
        <taxon>Betaproteobacteria</taxon>
        <taxon>Burkholderiales</taxon>
        <taxon>Sphaerotilaceae</taxon>
        <taxon>Sphaerotilus</taxon>
    </lineage>
</organism>
<keyword evidence="3" id="KW-1185">Reference proteome</keyword>
<dbReference type="InterPro" id="IPR053853">
    <property type="entry name" value="FitA-like_RHH"/>
</dbReference>